<reference evidence="1" key="1">
    <citation type="submission" date="2023-04" db="EMBL/GenBank/DDBJ databases">
        <title>Ambrosiozyma monospora NBRC 10751.</title>
        <authorList>
            <person name="Ichikawa N."/>
            <person name="Sato H."/>
            <person name="Tonouchi N."/>
        </authorList>
    </citation>
    <scope>NUCLEOTIDE SEQUENCE</scope>
    <source>
        <strain evidence="1">NBRC 10751</strain>
    </source>
</reference>
<gene>
    <name evidence="1" type="ORF">Amon02_000552300</name>
</gene>
<dbReference type="EMBL" id="BSXS01004087">
    <property type="protein sequence ID" value="GME82442.1"/>
    <property type="molecule type" value="Genomic_DNA"/>
</dbReference>
<sequence length="287" mass="29138">MNTPTLSTSVLLLLITKTLADETIQLVIKSDNSDLSGKGISSIHEGAGINYMFAGNGAMDLTYASTSITTTDIGYPQYFNVDDDGGVISMSVASQSSGFTFSDDGTLQYNGSDEGFQACKNINDPYNYSSSSYAICYKEQDGDCVDIKLVKKDSSGSSSGSGSGSSSGSNSSSGAVSSSSPTTSGSVSSTTQSSEFNHKNSAFRSGQSESNTETTAASSTSGSDSNSSTITSANIRASSGSQSESASASCSKCSQLANFESSKGLAAEVARPAGFAAVIAFAGALLI</sequence>
<accession>A0ACB5T6N1</accession>
<name>A0ACB5T6N1_AMBMO</name>
<protein>
    <submittedName>
        <fullName evidence="1">Unnamed protein product</fullName>
    </submittedName>
</protein>
<keyword evidence="2" id="KW-1185">Reference proteome</keyword>
<evidence type="ECO:0000313" key="1">
    <source>
        <dbReference type="EMBL" id="GME82442.1"/>
    </source>
</evidence>
<evidence type="ECO:0000313" key="2">
    <source>
        <dbReference type="Proteomes" id="UP001165064"/>
    </source>
</evidence>
<dbReference type="Proteomes" id="UP001165064">
    <property type="component" value="Unassembled WGS sequence"/>
</dbReference>
<comment type="caution">
    <text evidence="1">The sequence shown here is derived from an EMBL/GenBank/DDBJ whole genome shotgun (WGS) entry which is preliminary data.</text>
</comment>
<organism evidence="1 2">
    <name type="scientific">Ambrosiozyma monospora</name>
    <name type="common">Yeast</name>
    <name type="synonym">Endomycopsis monosporus</name>
    <dbReference type="NCBI Taxonomy" id="43982"/>
    <lineage>
        <taxon>Eukaryota</taxon>
        <taxon>Fungi</taxon>
        <taxon>Dikarya</taxon>
        <taxon>Ascomycota</taxon>
        <taxon>Saccharomycotina</taxon>
        <taxon>Pichiomycetes</taxon>
        <taxon>Pichiales</taxon>
        <taxon>Pichiaceae</taxon>
        <taxon>Ambrosiozyma</taxon>
    </lineage>
</organism>
<proteinExistence type="predicted"/>